<dbReference type="STRING" id="52586.A0A0B1P9R7"/>
<dbReference type="AlphaFoldDB" id="A0A0B1P9R7"/>
<keyword evidence="1" id="KW-0175">Coiled coil</keyword>
<feature type="region of interest" description="Disordered" evidence="2">
    <location>
        <begin position="198"/>
        <end position="231"/>
    </location>
</feature>
<protein>
    <recommendedName>
        <fullName evidence="3">Up-regulated during septation protein 1 domain-containing protein</fullName>
    </recommendedName>
</protein>
<name>A0A0B1P9R7_UNCNE</name>
<feature type="region of interest" description="Disordered" evidence="2">
    <location>
        <begin position="250"/>
        <end position="290"/>
    </location>
</feature>
<evidence type="ECO:0000256" key="1">
    <source>
        <dbReference type="SAM" id="Coils"/>
    </source>
</evidence>
<proteinExistence type="predicted"/>
<evidence type="ECO:0000256" key="2">
    <source>
        <dbReference type="SAM" id="MobiDB-lite"/>
    </source>
</evidence>
<evidence type="ECO:0000313" key="5">
    <source>
        <dbReference type="Proteomes" id="UP000030854"/>
    </source>
</evidence>
<gene>
    <name evidence="4" type="ORF">EV44_g2986</name>
</gene>
<feature type="domain" description="Up-regulated during septation protein 1" evidence="3">
    <location>
        <begin position="476"/>
        <end position="592"/>
    </location>
</feature>
<dbReference type="EMBL" id="JNVN01001464">
    <property type="protein sequence ID" value="KHJ33389.1"/>
    <property type="molecule type" value="Genomic_DNA"/>
</dbReference>
<sequence length="720" mass="79759">MGHIANLILDSSADVVSSVYLPPASPTTNKITAFSQTTDLTGANGLEFMTETYVWRMHQSNKNKHPIKKQNSSNELQVNLNEEQKSEETVSISSLPSSFHSKLLSLDKERPASTLSSVLRMKIKEPITNRRRKISVPEIGPMTTVQELAMDSPTIPGRPPIHERSQSVPVSTNRKKLGENAISFLSGPVPDEKAEIMEQKTSNDENQEETLQNTTDSMPVKPILDSSAASQPPISVPVIHTEQGSLVQQPSRFPLLKPKIPKVNINTDSQPPEVPPKQPKALQESQSSAPKSLPFIPISSWSSAFSATFSVSTPTTSPLSEGRFSPKPWSFGRSSPKTWSIPSRSSPKSSPTSSTSSLKLHSQKSETSLLSEAGKLGSNRGHVRHSSEDISELKSDDRGSYEQRSNVNVASKENQPTNQTSDSPLESTSNSTNHDRNSDLTDSSCSLPESQCFLSLPSGHPPSSVSQNLSPTELSHLQNQALSQAFRFEVLSSRDVASLSKELRALDERCEFLRKTHHSLRNDRQSLHARLCSNLRNQRVGRFSCEVLLKLEVNLSELDRCIDACVSKFELAENRRMRLRQKLLEHVAAAAVVEIQNPADSKMQSKKRMHQDTSGENTPPRSPQHEPQRTELEIKGLPSHLDPIPSPIPEPLLLLTPRTHESSPESPTEISKEPLEQIIIIRDTKSDILVQSPQDAYDYADKDVFALMDCVEEEMERMGM</sequence>
<organism evidence="4 5">
    <name type="scientific">Uncinula necator</name>
    <name type="common">Grape powdery mildew</name>
    <dbReference type="NCBI Taxonomy" id="52586"/>
    <lineage>
        <taxon>Eukaryota</taxon>
        <taxon>Fungi</taxon>
        <taxon>Dikarya</taxon>
        <taxon>Ascomycota</taxon>
        <taxon>Pezizomycotina</taxon>
        <taxon>Leotiomycetes</taxon>
        <taxon>Erysiphales</taxon>
        <taxon>Erysiphaceae</taxon>
        <taxon>Erysiphe</taxon>
    </lineage>
</organism>
<dbReference type="HOGENOM" id="CLU_013725_0_0_1"/>
<feature type="compositionally biased region" description="Low complexity" evidence="2">
    <location>
        <begin position="338"/>
        <end position="360"/>
    </location>
</feature>
<feature type="region of interest" description="Disordered" evidence="2">
    <location>
        <begin position="312"/>
        <end position="444"/>
    </location>
</feature>
<keyword evidence="5" id="KW-1185">Reference proteome</keyword>
<reference evidence="4 5" key="1">
    <citation type="journal article" date="2014" name="BMC Genomics">
        <title>Adaptive genomic structural variation in the grape powdery mildew pathogen, Erysiphe necator.</title>
        <authorList>
            <person name="Jones L."/>
            <person name="Riaz S."/>
            <person name="Morales-Cruz A."/>
            <person name="Amrine K.C."/>
            <person name="McGuire B."/>
            <person name="Gubler W.D."/>
            <person name="Walker M.A."/>
            <person name="Cantu D."/>
        </authorList>
    </citation>
    <scope>NUCLEOTIDE SEQUENCE [LARGE SCALE GENOMIC DNA]</scope>
    <source>
        <strain evidence="5">c</strain>
    </source>
</reference>
<dbReference type="InterPro" id="IPR029191">
    <property type="entry name" value="Uds1"/>
</dbReference>
<dbReference type="Pfam" id="PF15456">
    <property type="entry name" value="Uds1"/>
    <property type="match status" value="1"/>
</dbReference>
<feature type="compositionally biased region" description="Polar residues" evidence="2">
    <location>
        <begin position="402"/>
        <end position="432"/>
    </location>
</feature>
<feature type="coiled-coil region" evidence="1">
    <location>
        <begin position="496"/>
        <end position="523"/>
    </location>
</feature>
<comment type="caution">
    <text evidence="4">The sequence shown here is derived from an EMBL/GenBank/DDBJ whole genome shotgun (WGS) entry which is preliminary data.</text>
</comment>
<feature type="compositionally biased region" description="Basic and acidic residues" evidence="2">
    <location>
        <begin position="385"/>
        <end position="401"/>
    </location>
</feature>
<feature type="region of interest" description="Disordered" evidence="2">
    <location>
        <begin position="598"/>
        <end position="629"/>
    </location>
</feature>
<dbReference type="Proteomes" id="UP000030854">
    <property type="component" value="Unassembled WGS sequence"/>
</dbReference>
<evidence type="ECO:0000313" key="4">
    <source>
        <dbReference type="EMBL" id="KHJ33389.1"/>
    </source>
</evidence>
<accession>A0A0B1P9R7</accession>
<evidence type="ECO:0000259" key="3">
    <source>
        <dbReference type="Pfam" id="PF15456"/>
    </source>
</evidence>